<dbReference type="Gene3D" id="3.40.190.10">
    <property type="entry name" value="Periplasmic binding protein-like II"/>
    <property type="match status" value="2"/>
</dbReference>
<comment type="similarity">
    <text evidence="1">Belongs to the bacterial solute-binding protein ModA family.</text>
</comment>
<gene>
    <name evidence="4" type="primary">modA</name>
    <name evidence="4" type="ORF">JF535_12275</name>
</gene>
<dbReference type="EMBL" id="JAEKJR010000002">
    <property type="protein sequence ID" value="MBN8431629.1"/>
    <property type="molecule type" value="Genomic_DNA"/>
</dbReference>
<dbReference type="SUPFAM" id="SSF53850">
    <property type="entry name" value="Periplasmic binding protein-like II"/>
    <property type="match status" value="1"/>
</dbReference>
<protein>
    <submittedName>
        <fullName evidence="4">Molybdate ABC transporter substrate-binding protein</fullName>
    </submittedName>
</protein>
<dbReference type="NCBIfam" id="TIGR01256">
    <property type="entry name" value="modA"/>
    <property type="match status" value="1"/>
</dbReference>
<keyword evidence="2" id="KW-0479">Metal-binding</keyword>
<dbReference type="Pfam" id="PF13531">
    <property type="entry name" value="SBP_bac_11"/>
    <property type="match status" value="1"/>
</dbReference>
<evidence type="ECO:0000313" key="5">
    <source>
        <dbReference type="Proteomes" id="UP000664293"/>
    </source>
</evidence>
<comment type="caution">
    <text evidence="4">The sequence shown here is derived from an EMBL/GenBank/DDBJ whole genome shotgun (WGS) entry which is preliminary data.</text>
</comment>
<dbReference type="Proteomes" id="UP000664293">
    <property type="component" value="Unassembled WGS sequence"/>
</dbReference>
<evidence type="ECO:0000256" key="2">
    <source>
        <dbReference type="ARBA" id="ARBA00022723"/>
    </source>
</evidence>
<dbReference type="CDD" id="cd13539">
    <property type="entry name" value="PBP2_AvModA"/>
    <property type="match status" value="1"/>
</dbReference>
<keyword evidence="5" id="KW-1185">Reference proteome</keyword>
<reference evidence="4 5" key="1">
    <citation type="submission" date="2020-12" db="EMBL/GenBank/DDBJ databases">
        <title>Oil enriched cultivation method for isolating marine PHA-producing bacteria.</title>
        <authorList>
            <person name="Zheng W."/>
            <person name="Yu S."/>
            <person name="Huang Y."/>
        </authorList>
    </citation>
    <scope>NUCLEOTIDE SEQUENCE [LARGE SCALE GENOMIC DNA]</scope>
    <source>
        <strain evidence="4 5">SN0-2</strain>
    </source>
</reference>
<sequence>MMAAAAGHSREVTIAVASNFTVPMQAIVARYEARSQQRIQLVFGSSGKIYAQIRNGAPFDAFFSADQEKPARLIDEGLAEPDSRITYAEGRLALWSRHNNLPENIQVLLKTSQFDKLALANPKLAPYGTAAQQVLHNLQLDARTRTRWVQGENISQTYQFVASGNADLGFVALSQIMRDGEIVAGSAWVVPQSLHTPVRQDAVILTRAVDNTVLADFWRYMQEAEVATLLASYGYARSQAVTPSREEGPHAE</sequence>
<dbReference type="InterPro" id="IPR050682">
    <property type="entry name" value="ModA/WtpA"/>
</dbReference>
<dbReference type="PIRSF" id="PIRSF004846">
    <property type="entry name" value="ModA"/>
    <property type="match status" value="1"/>
</dbReference>
<dbReference type="PANTHER" id="PTHR30632:SF14">
    <property type="entry name" value="TUNGSTATE_MOLYBDATE_CHROMATE-BINDING PROTEIN MODA"/>
    <property type="match status" value="1"/>
</dbReference>
<accession>A0ABS3E8J0</accession>
<evidence type="ECO:0000313" key="4">
    <source>
        <dbReference type="EMBL" id="MBN8431629.1"/>
    </source>
</evidence>
<evidence type="ECO:0000256" key="1">
    <source>
        <dbReference type="ARBA" id="ARBA00009175"/>
    </source>
</evidence>
<proteinExistence type="inferred from homology"/>
<dbReference type="PANTHER" id="PTHR30632">
    <property type="entry name" value="MOLYBDATE-BINDING PERIPLASMIC PROTEIN"/>
    <property type="match status" value="1"/>
</dbReference>
<dbReference type="InterPro" id="IPR044084">
    <property type="entry name" value="AvModA-like_subst-bd"/>
</dbReference>
<keyword evidence="3" id="KW-0732">Signal</keyword>
<organism evidence="4 5">
    <name type="scientific">Microbulbifer salipaludis</name>
    <dbReference type="NCBI Taxonomy" id="187980"/>
    <lineage>
        <taxon>Bacteria</taxon>
        <taxon>Pseudomonadati</taxon>
        <taxon>Pseudomonadota</taxon>
        <taxon>Gammaproteobacteria</taxon>
        <taxon>Cellvibrionales</taxon>
        <taxon>Microbulbiferaceae</taxon>
        <taxon>Microbulbifer</taxon>
    </lineage>
</organism>
<name>A0ABS3E8J0_9GAMM</name>
<dbReference type="InterPro" id="IPR005950">
    <property type="entry name" value="ModA"/>
</dbReference>
<evidence type="ECO:0000256" key="3">
    <source>
        <dbReference type="ARBA" id="ARBA00022729"/>
    </source>
</evidence>